<keyword evidence="3" id="KW-1185">Reference proteome</keyword>
<feature type="transmembrane region" description="Helical" evidence="1">
    <location>
        <begin position="568"/>
        <end position="595"/>
    </location>
</feature>
<organism evidence="2 3">
    <name type="scientific">Branchiostoma lanceolatum</name>
    <name type="common">Common lancelet</name>
    <name type="synonym">Amphioxus lanceolatum</name>
    <dbReference type="NCBI Taxonomy" id="7740"/>
    <lineage>
        <taxon>Eukaryota</taxon>
        <taxon>Metazoa</taxon>
        <taxon>Chordata</taxon>
        <taxon>Cephalochordata</taxon>
        <taxon>Leptocardii</taxon>
        <taxon>Amphioxiformes</taxon>
        <taxon>Branchiostomatidae</taxon>
        <taxon>Branchiostoma</taxon>
    </lineage>
</organism>
<feature type="transmembrane region" description="Helical" evidence="1">
    <location>
        <begin position="237"/>
        <end position="257"/>
    </location>
</feature>
<evidence type="ECO:0000313" key="2">
    <source>
        <dbReference type="EMBL" id="CAH1240361.1"/>
    </source>
</evidence>
<feature type="transmembrane region" description="Helical" evidence="1">
    <location>
        <begin position="701"/>
        <end position="725"/>
    </location>
</feature>
<feature type="transmembrane region" description="Helical" evidence="1">
    <location>
        <begin position="21"/>
        <end position="44"/>
    </location>
</feature>
<reference evidence="2" key="1">
    <citation type="submission" date="2022-01" db="EMBL/GenBank/DDBJ databases">
        <authorList>
            <person name="Braso-Vives M."/>
        </authorList>
    </citation>
    <scope>NUCLEOTIDE SEQUENCE</scope>
</reference>
<feature type="transmembrane region" description="Helical" evidence="1">
    <location>
        <begin position="84"/>
        <end position="109"/>
    </location>
</feature>
<accession>A0A8J9W060</accession>
<keyword evidence="1" id="KW-0812">Transmembrane</keyword>
<feature type="transmembrane region" description="Helical" evidence="1">
    <location>
        <begin position="531"/>
        <end position="562"/>
    </location>
</feature>
<dbReference type="EMBL" id="OV696696">
    <property type="protein sequence ID" value="CAH1240361.1"/>
    <property type="molecule type" value="Genomic_DNA"/>
</dbReference>
<dbReference type="OrthoDB" id="8190053at2759"/>
<dbReference type="PANTHER" id="PTHR36694">
    <property type="entry name" value="PASIFLORA 1, ISOFORM A-RELATED"/>
    <property type="match status" value="1"/>
</dbReference>
<feature type="transmembrane region" description="Helical" evidence="1">
    <location>
        <begin position="211"/>
        <end position="231"/>
    </location>
</feature>
<feature type="transmembrane region" description="Helical" evidence="1">
    <location>
        <begin position="56"/>
        <end position="77"/>
    </location>
</feature>
<feature type="transmembrane region" description="Helical" evidence="1">
    <location>
        <begin position="472"/>
        <end position="490"/>
    </location>
</feature>
<feature type="transmembrane region" description="Helical" evidence="1">
    <location>
        <begin position="353"/>
        <end position="377"/>
    </location>
</feature>
<feature type="transmembrane region" description="Helical" evidence="1">
    <location>
        <begin position="325"/>
        <end position="346"/>
    </location>
</feature>
<feature type="transmembrane region" description="Helical" evidence="1">
    <location>
        <begin position="129"/>
        <end position="147"/>
    </location>
</feature>
<gene>
    <name evidence="2" type="primary">Hypp5989</name>
    <name evidence="2" type="ORF">BLAG_LOCUS4342</name>
</gene>
<feature type="transmembrane region" description="Helical" evidence="1">
    <location>
        <begin position="502"/>
        <end position="524"/>
    </location>
</feature>
<keyword evidence="1" id="KW-1133">Transmembrane helix</keyword>
<feature type="transmembrane region" description="Helical" evidence="1">
    <location>
        <begin position="397"/>
        <end position="424"/>
    </location>
</feature>
<dbReference type="Proteomes" id="UP000838412">
    <property type="component" value="Chromosome 11"/>
</dbReference>
<sequence>MCRCRLQDSFCGCCTLRHGSMFVGIVHLILSMLGGLAAFSLYGVIFETEPIRPAEITGVIFYALSILMSIVLIAGILKKNYNLCLVWIVWAVFHLLLATALSIALLVHAFGGASIEEVTLQTEGTMLSATYGTVVLVAAVLALVFFFVISPFLFLSLLGGGFFGWSLYQDILINVTSAIAYNAAGIGVMGVSVAIAIVLIVGVAKERRGLCLLWVVWAFIHLLIEIALGAYVGVVSIGGAFGLAVAGAVVALTGVFIPITLIPAIITLAIAVVIIIFLIFGIVIVLSYYHELKDGQQVLSFVTAGFYVYRWIQAMGNAVTPTEEIIVGVAVFGVSVLVAVLLIIGATHNNPTLCLVWVIWAGLHLALVTALAIYAGVVTFALSVGPDPVGLAELLRFLTIALLAVAGIIMVVLSYGIIVVCSLYRDLKESPEVRSTPYEIYIGGAVRPIMCCCRLQSCCCCALREGSIAIGIIDVVLSVIGIGLQVWSIVATGQGVAVNPYTYGNIFVYVISIVFSIMLIFGALKNNACLLLAWVIWSSICLALDIALVAWICIGTFVLVGLTAGSGLGVIIAIGLIPVYITIAILVVIIIFLIYGLMVVNSFRQEINEGAAGYPASYPKYIGGAVRPIMCCCRLQSCCCCALREGSIAIGIIDMNNACLCLAWVIWSSICLALNIALVAWICIGTFVLVGLTAGSGLGTIIAIGLIPVYITIAILVVIIIFLIYGLMVVNSFRQDINEGVADYQSSYAMQAV</sequence>
<feature type="transmembrane region" description="Helical" evidence="1">
    <location>
        <begin position="662"/>
        <end position="689"/>
    </location>
</feature>
<proteinExistence type="predicted"/>
<name>A0A8J9W060_BRALA</name>
<protein>
    <submittedName>
        <fullName evidence="2">Hypp5989 protein</fullName>
    </submittedName>
</protein>
<feature type="transmembrane region" description="Helical" evidence="1">
    <location>
        <begin position="152"/>
        <end position="168"/>
    </location>
</feature>
<feature type="transmembrane region" description="Helical" evidence="1">
    <location>
        <begin position="264"/>
        <end position="289"/>
    </location>
</feature>
<dbReference type="AlphaFoldDB" id="A0A8J9W060"/>
<feature type="transmembrane region" description="Helical" evidence="1">
    <location>
        <begin position="180"/>
        <end position="204"/>
    </location>
</feature>
<dbReference type="PANTHER" id="PTHR36694:SF11">
    <property type="entry name" value="LP21121P-RELATED"/>
    <property type="match status" value="1"/>
</dbReference>
<keyword evidence="1" id="KW-0472">Membrane</keyword>
<evidence type="ECO:0000313" key="3">
    <source>
        <dbReference type="Proteomes" id="UP000838412"/>
    </source>
</evidence>
<evidence type="ECO:0000256" key="1">
    <source>
        <dbReference type="SAM" id="Phobius"/>
    </source>
</evidence>